<keyword evidence="1" id="KW-0812">Transmembrane</keyword>
<name>A0A4P7W1D5_9BACT</name>
<dbReference type="AlphaFoldDB" id="A0A4P7W1D5"/>
<gene>
    <name evidence="2" type="ORF">E7747_04495</name>
</gene>
<evidence type="ECO:0000313" key="3">
    <source>
        <dbReference type="Proteomes" id="UP000297149"/>
    </source>
</evidence>
<dbReference type="RefSeq" id="WP_136414370.1">
    <property type="nucleotide sequence ID" value="NZ_CP039396.1"/>
</dbReference>
<protein>
    <submittedName>
        <fullName evidence="2">Uncharacterized protein</fullName>
    </submittedName>
</protein>
<proteinExistence type="predicted"/>
<dbReference type="Proteomes" id="UP000297149">
    <property type="component" value="Chromosome"/>
</dbReference>
<feature type="transmembrane region" description="Helical" evidence="1">
    <location>
        <begin position="97"/>
        <end position="115"/>
    </location>
</feature>
<accession>A0A4P7W1D5</accession>
<dbReference type="KEGG" id="ddb:E7747_04495"/>
<feature type="transmembrane region" description="Helical" evidence="1">
    <location>
        <begin position="12"/>
        <end position="29"/>
    </location>
</feature>
<feature type="transmembrane region" description="Helical" evidence="1">
    <location>
        <begin position="69"/>
        <end position="91"/>
    </location>
</feature>
<keyword evidence="3" id="KW-1185">Reference proteome</keyword>
<evidence type="ECO:0000256" key="1">
    <source>
        <dbReference type="SAM" id="Phobius"/>
    </source>
</evidence>
<feature type="transmembrane region" description="Helical" evidence="1">
    <location>
        <begin position="35"/>
        <end position="57"/>
    </location>
</feature>
<keyword evidence="1" id="KW-1133">Transmembrane helix</keyword>
<keyword evidence="1" id="KW-0472">Membrane</keyword>
<dbReference type="EMBL" id="CP039396">
    <property type="protein sequence ID" value="QCD41607.1"/>
    <property type="molecule type" value="Genomic_DNA"/>
</dbReference>
<sequence>MKNIVLSSARTVNLIAFAAGWILVVWIAMFPGPLALQIVAMTLFCAYLISLFLCLRANGWSWKAFRRDGISGGGMSSVMWMIAFMIAKLSSPEVKEIVAGIALAILIFGLLYFSLSTKCIQTEE</sequence>
<organism evidence="2 3">
    <name type="scientific">Duncaniella dubosii</name>
    <dbReference type="NCBI Taxonomy" id="2518971"/>
    <lineage>
        <taxon>Bacteria</taxon>
        <taxon>Pseudomonadati</taxon>
        <taxon>Bacteroidota</taxon>
        <taxon>Bacteroidia</taxon>
        <taxon>Bacteroidales</taxon>
        <taxon>Muribaculaceae</taxon>
        <taxon>Duncaniella</taxon>
    </lineage>
</organism>
<reference evidence="3" key="1">
    <citation type="submission" date="2019-02" db="EMBL/GenBank/DDBJ databases">
        <title>Isolation and identification of novel species under the genus Muribaculum.</title>
        <authorList>
            <person name="Miyake S."/>
            <person name="Ding Y."/>
            <person name="Low A."/>
            <person name="Soh M."/>
            <person name="Seedorf H."/>
        </authorList>
    </citation>
    <scope>NUCLEOTIDE SEQUENCE [LARGE SCALE GENOMIC DNA]</scope>
    <source>
        <strain evidence="3">H5</strain>
    </source>
</reference>
<evidence type="ECO:0000313" key="2">
    <source>
        <dbReference type="EMBL" id="QCD41607.1"/>
    </source>
</evidence>